<dbReference type="InParanoid" id="D8SGX3"/>
<dbReference type="AlphaFoldDB" id="D8SGX3"/>
<dbReference type="HOGENOM" id="CLU_424794_0_0_1"/>
<name>D8SGX3_SELML</name>
<proteinExistence type="predicted"/>
<dbReference type="Gramene" id="EFJ16422">
    <property type="protein sequence ID" value="EFJ16422"/>
    <property type="gene ID" value="SELMODRAFT_421961"/>
</dbReference>
<dbReference type="EMBL" id="GL377619">
    <property type="protein sequence ID" value="EFJ16422.1"/>
    <property type="molecule type" value="Genomic_DNA"/>
</dbReference>
<organism evidence="2">
    <name type="scientific">Selaginella moellendorffii</name>
    <name type="common">Spikemoss</name>
    <dbReference type="NCBI Taxonomy" id="88036"/>
    <lineage>
        <taxon>Eukaryota</taxon>
        <taxon>Viridiplantae</taxon>
        <taxon>Streptophyta</taxon>
        <taxon>Embryophyta</taxon>
        <taxon>Tracheophyta</taxon>
        <taxon>Lycopodiopsida</taxon>
        <taxon>Selaginellales</taxon>
        <taxon>Selaginellaceae</taxon>
        <taxon>Selaginella</taxon>
    </lineage>
</organism>
<keyword evidence="2" id="KW-1185">Reference proteome</keyword>
<dbReference type="KEGG" id="smo:SELMODRAFT_421961"/>
<protein>
    <submittedName>
        <fullName evidence="1">Uncharacterized protein</fullName>
    </submittedName>
</protein>
<dbReference type="PANTHER" id="PTHR33266">
    <property type="entry name" value="CHROMOSOME 15, WHOLE GENOME SHOTGUN SEQUENCE"/>
    <property type="match status" value="1"/>
</dbReference>
<dbReference type="PANTHER" id="PTHR33266:SF1">
    <property type="entry name" value="F-BOX DOMAIN-CONTAINING PROTEIN"/>
    <property type="match status" value="1"/>
</dbReference>
<evidence type="ECO:0000313" key="2">
    <source>
        <dbReference type="Proteomes" id="UP000001514"/>
    </source>
</evidence>
<gene>
    <name evidence="1" type="ORF">SELMODRAFT_421961</name>
</gene>
<sequence length="530" mass="59873">MVSMVTNEAFRLRFVSESNVGVLYDAPEVVAKAAEEGINQETFVQSLYMGNANGSKLLERCQGEDIGEENFYSWETEAQTIMQEAICHLPQKAGLRLLLVFDEARELLGSGIDNNISLPLRRATAALQPDDGVLAVFSDTHFLLPNFAIPDSLQPSDRLALEAFSLASPIWGCFCADKLTDWMRVINMARNKLLGGGSAWNTYMVEKGHLTTAAALAVLGARCAIDFDPTYSLTSKLVAAHLMTVVKVEPNRKQIWVGTAMEPVFAQAAAQVMRKLDEDKRNVELYSHLHEFIEHLVGKSLTEFAKYRSGKHRRQQAMQVQELRSLDTDQLKRLRVASEAPYHQSGRWWLSQGVAAVRWGPNLRRAPFLEPLHERGRYYGGRGGSCGSVRRRSCTEEEHEDESCVIAAKDKEQVEEEFSETEESAEPDEVQLEARMRRLHHLDSLEQRQEEERLYKAWLAWLNMERDNQVILKVTGLGAFAGVLGEDLLRLFHAIHKIDKVPMLDKHNKLEKIQGPSLKSMFPVANIRKD</sequence>
<reference evidence="1 2" key="1">
    <citation type="journal article" date="2011" name="Science">
        <title>The Selaginella genome identifies genetic changes associated with the evolution of vascular plants.</title>
        <authorList>
            <person name="Banks J.A."/>
            <person name="Nishiyama T."/>
            <person name="Hasebe M."/>
            <person name="Bowman J.L."/>
            <person name="Gribskov M."/>
            <person name="dePamphilis C."/>
            <person name="Albert V.A."/>
            <person name="Aono N."/>
            <person name="Aoyama T."/>
            <person name="Ambrose B.A."/>
            <person name="Ashton N.W."/>
            <person name="Axtell M.J."/>
            <person name="Barker E."/>
            <person name="Barker M.S."/>
            <person name="Bennetzen J.L."/>
            <person name="Bonawitz N.D."/>
            <person name="Chapple C."/>
            <person name="Cheng C."/>
            <person name="Correa L.G."/>
            <person name="Dacre M."/>
            <person name="DeBarry J."/>
            <person name="Dreyer I."/>
            <person name="Elias M."/>
            <person name="Engstrom E.M."/>
            <person name="Estelle M."/>
            <person name="Feng L."/>
            <person name="Finet C."/>
            <person name="Floyd S.K."/>
            <person name="Frommer W.B."/>
            <person name="Fujita T."/>
            <person name="Gramzow L."/>
            <person name="Gutensohn M."/>
            <person name="Harholt J."/>
            <person name="Hattori M."/>
            <person name="Heyl A."/>
            <person name="Hirai T."/>
            <person name="Hiwatashi Y."/>
            <person name="Ishikawa M."/>
            <person name="Iwata M."/>
            <person name="Karol K.G."/>
            <person name="Koehler B."/>
            <person name="Kolukisaoglu U."/>
            <person name="Kubo M."/>
            <person name="Kurata T."/>
            <person name="Lalonde S."/>
            <person name="Li K."/>
            <person name="Li Y."/>
            <person name="Litt A."/>
            <person name="Lyons E."/>
            <person name="Manning G."/>
            <person name="Maruyama T."/>
            <person name="Michael T.P."/>
            <person name="Mikami K."/>
            <person name="Miyazaki S."/>
            <person name="Morinaga S."/>
            <person name="Murata T."/>
            <person name="Mueller-Roeber B."/>
            <person name="Nelson D.R."/>
            <person name="Obara M."/>
            <person name="Oguri Y."/>
            <person name="Olmstead R.G."/>
            <person name="Onodera N."/>
            <person name="Petersen B.L."/>
            <person name="Pils B."/>
            <person name="Prigge M."/>
            <person name="Rensing S.A."/>
            <person name="Riano-Pachon D.M."/>
            <person name="Roberts A.W."/>
            <person name="Sato Y."/>
            <person name="Scheller H.V."/>
            <person name="Schulz B."/>
            <person name="Schulz C."/>
            <person name="Shakirov E.V."/>
            <person name="Shibagaki N."/>
            <person name="Shinohara N."/>
            <person name="Shippen D.E."/>
            <person name="Soerensen I."/>
            <person name="Sotooka R."/>
            <person name="Sugimoto N."/>
            <person name="Sugita M."/>
            <person name="Sumikawa N."/>
            <person name="Tanurdzic M."/>
            <person name="Theissen G."/>
            <person name="Ulvskov P."/>
            <person name="Wakazuki S."/>
            <person name="Weng J.K."/>
            <person name="Willats W.W."/>
            <person name="Wipf D."/>
            <person name="Wolf P.G."/>
            <person name="Yang L."/>
            <person name="Zimmer A.D."/>
            <person name="Zhu Q."/>
            <person name="Mitros T."/>
            <person name="Hellsten U."/>
            <person name="Loque D."/>
            <person name="Otillar R."/>
            <person name="Salamov A."/>
            <person name="Schmutz J."/>
            <person name="Shapiro H."/>
            <person name="Lindquist E."/>
            <person name="Lucas S."/>
            <person name="Rokhsar D."/>
            <person name="Grigoriev I.V."/>
        </authorList>
    </citation>
    <scope>NUCLEOTIDE SEQUENCE [LARGE SCALE GENOMIC DNA]</scope>
</reference>
<dbReference type="Proteomes" id="UP000001514">
    <property type="component" value="Unassembled WGS sequence"/>
</dbReference>
<evidence type="ECO:0000313" key="1">
    <source>
        <dbReference type="EMBL" id="EFJ16422.1"/>
    </source>
</evidence>
<accession>D8SGX3</accession>